<reference evidence="5" key="1">
    <citation type="journal article" date="2017" name="Proc. Natl. Acad. Sci. U.S.A.">
        <title>Simulation of Deepwater Horizon oil plume reveals substrate specialization within a complex community of hydrocarbon degraders.</title>
        <authorList>
            <person name="Hu P."/>
            <person name="Dubinsky E.A."/>
            <person name="Probst A.J."/>
            <person name="Wang J."/>
            <person name="Sieber C.M.K."/>
            <person name="Tom L.M."/>
            <person name="Gardinali P."/>
            <person name="Banfield J.F."/>
            <person name="Atlas R.M."/>
            <person name="Andersen G.L."/>
        </authorList>
    </citation>
    <scope>NUCLEOTIDE SEQUENCE [LARGE SCALE GENOMIC DNA]</scope>
</reference>
<evidence type="ECO:0000313" key="5">
    <source>
        <dbReference type="Proteomes" id="UP000227088"/>
    </source>
</evidence>
<evidence type="ECO:0000256" key="1">
    <source>
        <dbReference type="SAM" id="Coils"/>
    </source>
</evidence>
<evidence type="ECO:0000313" key="4">
    <source>
        <dbReference type="EMBL" id="OUS39668.1"/>
    </source>
</evidence>
<keyword evidence="3" id="KW-0812">Transmembrane</keyword>
<feature type="coiled-coil region" evidence="1">
    <location>
        <begin position="105"/>
        <end position="139"/>
    </location>
</feature>
<evidence type="ECO:0000256" key="2">
    <source>
        <dbReference type="SAM" id="MobiDB-lite"/>
    </source>
</evidence>
<dbReference type="Pfam" id="PF04375">
    <property type="entry name" value="HemX"/>
    <property type="match status" value="1"/>
</dbReference>
<dbReference type="AlphaFoldDB" id="A0A1Y5HQV4"/>
<evidence type="ECO:0008006" key="6">
    <source>
        <dbReference type="Google" id="ProtNLM"/>
    </source>
</evidence>
<dbReference type="Proteomes" id="UP000227088">
    <property type="component" value="Unassembled WGS sequence"/>
</dbReference>
<feature type="non-terminal residue" evidence="4">
    <location>
        <position position="339"/>
    </location>
</feature>
<feature type="compositionally biased region" description="Low complexity" evidence="2">
    <location>
        <begin position="20"/>
        <end position="34"/>
    </location>
</feature>
<dbReference type="PANTHER" id="PTHR38043:SF1">
    <property type="entry name" value="PROTEIN HEMX"/>
    <property type="match status" value="1"/>
</dbReference>
<sequence length="339" mass="37519">MTEQLDADQPKNENVDTNVETSAKNSTESNSENSAEAKKEPAKAPITPAPPKVPAPSKAPKPKKPLSLLAVLALILVSLAFIAIAGLSWKGVELIQQLSNIELQLQKSEQGKAAVSKNLNQLQQQINTQTKQQQHTSQRLAQLPGADTDDWLIAEAEYLLRLANQRLNLEKDGQGAHDILKAADAILAETRNPQLDGIRGILAKEIVNLRAVPAIDITGAVSRIQAVQEQITQLEWMPRTLPEQTPIAETSDDKVELNAWDKFLAKAWKGLGKIVRIRDNDKALPAPLTPDQHYYLQQNMQLMLEQAQVALVRQQADLYLHSINRTQAWLSEFVRSETA</sequence>
<keyword evidence="1" id="KW-0175">Coiled coil</keyword>
<keyword evidence="3" id="KW-1133">Transmembrane helix</keyword>
<name>A0A1Y5HQV4_OLEAN</name>
<feature type="transmembrane region" description="Helical" evidence="3">
    <location>
        <begin position="66"/>
        <end position="89"/>
    </location>
</feature>
<accession>A0A1Y5HQV4</accession>
<feature type="region of interest" description="Disordered" evidence="2">
    <location>
        <begin position="1"/>
        <end position="62"/>
    </location>
</feature>
<keyword evidence="3" id="KW-0472">Membrane</keyword>
<protein>
    <recommendedName>
        <fullName evidence="6">Uroporphyrinogen-III C-methyltransferase</fullName>
    </recommendedName>
</protein>
<proteinExistence type="predicted"/>
<feature type="compositionally biased region" description="Pro residues" evidence="2">
    <location>
        <begin position="47"/>
        <end position="59"/>
    </location>
</feature>
<comment type="caution">
    <text evidence="4">The sequence shown here is derived from an EMBL/GenBank/DDBJ whole genome shotgun (WGS) entry which is preliminary data.</text>
</comment>
<dbReference type="EMBL" id="MABE01000534">
    <property type="protein sequence ID" value="OUS39668.1"/>
    <property type="molecule type" value="Genomic_DNA"/>
</dbReference>
<organism evidence="4 5">
    <name type="scientific">Oleispira antarctica</name>
    <dbReference type="NCBI Taxonomy" id="188908"/>
    <lineage>
        <taxon>Bacteria</taxon>
        <taxon>Pseudomonadati</taxon>
        <taxon>Pseudomonadota</taxon>
        <taxon>Gammaproteobacteria</taxon>
        <taxon>Oceanospirillales</taxon>
        <taxon>Oceanospirillaceae</taxon>
        <taxon>Oleispira</taxon>
    </lineage>
</organism>
<gene>
    <name evidence="4" type="ORF">A9R00_09265</name>
</gene>
<evidence type="ECO:0000256" key="3">
    <source>
        <dbReference type="SAM" id="Phobius"/>
    </source>
</evidence>
<dbReference type="InterPro" id="IPR007470">
    <property type="entry name" value="HemX"/>
</dbReference>
<dbReference type="PANTHER" id="PTHR38043">
    <property type="entry name" value="PROTEIN HEMX"/>
    <property type="match status" value="1"/>
</dbReference>